<dbReference type="Proteomes" id="UP001152795">
    <property type="component" value="Unassembled WGS sequence"/>
</dbReference>
<gene>
    <name evidence="1" type="ORF">PACLA_8A084535</name>
</gene>
<dbReference type="EMBL" id="CACRXK020001293">
    <property type="protein sequence ID" value="CAB3988221.1"/>
    <property type="molecule type" value="Genomic_DNA"/>
</dbReference>
<protein>
    <submittedName>
        <fullName evidence="1">Uncharacterized protein</fullName>
    </submittedName>
</protein>
<dbReference type="AlphaFoldDB" id="A0A7D9HTB6"/>
<evidence type="ECO:0000313" key="1">
    <source>
        <dbReference type="EMBL" id="CAB3988221.1"/>
    </source>
</evidence>
<evidence type="ECO:0000313" key="2">
    <source>
        <dbReference type="Proteomes" id="UP001152795"/>
    </source>
</evidence>
<reference evidence="1" key="1">
    <citation type="submission" date="2020-04" db="EMBL/GenBank/DDBJ databases">
        <authorList>
            <person name="Alioto T."/>
            <person name="Alioto T."/>
            <person name="Gomez Garrido J."/>
        </authorList>
    </citation>
    <scope>NUCLEOTIDE SEQUENCE</scope>
    <source>
        <strain evidence="1">A484AB</strain>
    </source>
</reference>
<name>A0A7D9HTB6_PARCT</name>
<feature type="non-terminal residue" evidence="1">
    <location>
        <position position="176"/>
    </location>
</feature>
<sequence>MAEVKPCETGWVHVAHIDNADFPNIGDFSCDQSLKKASCTFVSNQKNLGAFGIKKCDAFGELCKGFVANQGMKTVTLKQTFYGKNSFSAGMTIFVKKTYISLVNITGMFEACADSLKSEDNKAADSKKRRCNLANLDPFDKSIMGVMFKPDSFTCSGQKDLTLYESGTLRINPELK</sequence>
<comment type="caution">
    <text evidence="1">The sequence shown here is derived from an EMBL/GenBank/DDBJ whole genome shotgun (WGS) entry which is preliminary data.</text>
</comment>
<organism evidence="1 2">
    <name type="scientific">Paramuricea clavata</name>
    <name type="common">Red gorgonian</name>
    <name type="synonym">Violescent sea-whip</name>
    <dbReference type="NCBI Taxonomy" id="317549"/>
    <lineage>
        <taxon>Eukaryota</taxon>
        <taxon>Metazoa</taxon>
        <taxon>Cnidaria</taxon>
        <taxon>Anthozoa</taxon>
        <taxon>Octocorallia</taxon>
        <taxon>Malacalcyonacea</taxon>
        <taxon>Plexauridae</taxon>
        <taxon>Paramuricea</taxon>
    </lineage>
</organism>
<keyword evidence="2" id="KW-1185">Reference proteome</keyword>
<accession>A0A7D9HTB6</accession>
<proteinExistence type="predicted"/>